<protein>
    <submittedName>
        <fullName evidence="2">STAS domain-containing protein</fullName>
    </submittedName>
</protein>
<dbReference type="PROSITE" id="PS50801">
    <property type="entry name" value="STAS"/>
    <property type="match status" value="1"/>
</dbReference>
<evidence type="ECO:0000313" key="3">
    <source>
        <dbReference type="Proteomes" id="UP001165270"/>
    </source>
</evidence>
<dbReference type="Gene3D" id="3.30.750.24">
    <property type="entry name" value="STAS domain"/>
    <property type="match status" value="1"/>
</dbReference>
<reference evidence="2" key="1">
    <citation type="submission" date="2022-03" db="EMBL/GenBank/DDBJ databases">
        <title>Streptomyces 7R015 and 7R016 isolated from Barleria lupulina in Thailand.</title>
        <authorList>
            <person name="Kanchanasin P."/>
            <person name="Phongsopitanun W."/>
            <person name="Tanasupawat S."/>
        </authorList>
    </citation>
    <scope>NUCLEOTIDE SEQUENCE</scope>
    <source>
        <strain evidence="2">7R016</strain>
    </source>
</reference>
<dbReference type="InterPro" id="IPR058548">
    <property type="entry name" value="MlaB-like_STAS"/>
</dbReference>
<dbReference type="RefSeq" id="WP_158693307.1">
    <property type="nucleotide sequence ID" value="NZ_JALDAX010000009.1"/>
</dbReference>
<gene>
    <name evidence="2" type="ORF">MQN93_23200</name>
</gene>
<keyword evidence="3" id="KW-1185">Reference proteome</keyword>
<evidence type="ECO:0000313" key="2">
    <source>
        <dbReference type="EMBL" id="MCI3242634.1"/>
    </source>
</evidence>
<accession>A0ABS9XKN7</accession>
<dbReference type="SUPFAM" id="SSF52091">
    <property type="entry name" value="SpoIIaa-like"/>
    <property type="match status" value="1"/>
</dbReference>
<dbReference type="Pfam" id="PF13466">
    <property type="entry name" value="STAS_2"/>
    <property type="match status" value="1"/>
</dbReference>
<feature type="domain" description="STAS" evidence="1">
    <location>
        <begin position="27"/>
        <end position="95"/>
    </location>
</feature>
<dbReference type="InterPro" id="IPR002645">
    <property type="entry name" value="STAS_dom"/>
</dbReference>
<name>A0ABS9XKN7_9ACTN</name>
<comment type="caution">
    <text evidence="2">The sequence shown here is derived from an EMBL/GenBank/DDBJ whole genome shotgun (WGS) entry which is preliminary data.</text>
</comment>
<sequence>MAGTAKREADMEVQPLRLTPRWMDAYLLVIEAEGVFDAESAPLLCGPLVRLLRVGHRQFVIDFQRVTRFDNAGIQLLAAARRTIHAGGGMLTLVAGPDARNALKTADLDRPALLYGSVVEASRACRAAHRR</sequence>
<dbReference type="InterPro" id="IPR036513">
    <property type="entry name" value="STAS_dom_sf"/>
</dbReference>
<evidence type="ECO:0000259" key="1">
    <source>
        <dbReference type="PROSITE" id="PS50801"/>
    </source>
</evidence>
<dbReference type="CDD" id="cd07043">
    <property type="entry name" value="STAS_anti-anti-sigma_factors"/>
    <property type="match status" value="1"/>
</dbReference>
<dbReference type="EMBL" id="JALDAX010000009">
    <property type="protein sequence ID" value="MCI3242634.1"/>
    <property type="molecule type" value="Genomic_DNA"/>
</dbReference>
<proteinExistence type="predicted"/>
<organism evidence="2 3">
    <name type="scientific">Streptomyces spinosisporus</name>
    <dbReference type="NCBI Taxonomy" id="2927582"/>
    <lineage>
        <taxon>Bacteria</taxon>
        <taxon>Bacillati</taxon>
        <taxon>Actinomycetota</taxon>
        <taxon>Actinomycetes</taxon>
        <taxon>Kitasatosporales</taxon>
        <taxon>Streptomycetaceae</taxon>
        <taxon>Streptomyces</taxon>
    </lineage>
</organism>
<dbReference type="Proteomes" id="UP001165270">
    <property type="component" value="Unassembled WGS sequence"/>
</dbReference>